<feature type="transmembrane region" description="Helical" evidence="1">
    <location>
        <begin position="152"/>
        <end position="176"/>
    </location>
</feature>
<organism evidence="2 3">
    <name type="scientific">Flammeovirga pectinis</name>
    <dbReference type="NCBI Taxonomy" id="2494373"/>
    <lineage>
        <taxon>Bacteria</taxon>
        <taxon>Pseudomonadati</taxon>
        <taxon>Bacteroidota</taxon>
        <taxon>Cytophagia</taxon>
        <taxon>Cytophagales</taxon>
        <taxon>Flammeovirgaceae</taxon>
        <taxon>Flammeovirga</taxon>
    </lineage>
</organism>
<accession>A0A3S9PC74</accession>
<gene>
    <name evidence="2" type="ORF">EI427_25805</name>
</gene>
<keyword evidence="1" id="KW-1133">Transmembrane helix</keyword>
<name>A0A3S9PC74_9BACT</name>
<dbReference type="AlphaFoldDB" id="A0A3S9PC74"/>
<dbReference type="Pfam" id="PF26137">
    <property type="entry name" value="Toxin_SdpC"/>
    <property type="match status" value="1"/>
</dbReference>
<keyword evidence="1" id="KW-0472">Membrane</keyword>
<proteinExistence type="predicted"/>
<evidence type="ECO:0000313" key="2">
    <source>
        <dbReference type="EMBL" id="AZQ65652.1"/>
    </source>
</evidence>
<evidence type="ECO:0000313" key="3">
    <source>
        <dbReference type="Proteomes" id="UP000267268"/>
    </source>
</evidence>
<sequence length="206" mass="23307">MTVSKTGETLFREILLMENTDGELYNNIPEYSNILNILEYQTAEEKTERHKFNQYIIDGINQLDPDFFDRFKKTIDSNDPYLITSEIRMGAKLLTTVALIDEKYGNSIEKLQEALKGENVDLSNPESIDNFLSKIESTVNESNSRVNKEACIAVVGVLALAVAAAAAIVYTLFWVISEQSMSAMRFNTNELNLMNDKIVLSIINNY</sequence>
<dbReference type="EMBL" id="CP034564">
    <property type="protein sequence ID" value="AZQ65652.1"/>
    <property type="molecule type" value="Genomic_DNA"/>
</dbReference>
<dbReference type="RefSeq" id="WP_126620579.1">
    <property type="nucleotide sequence ID" value="NZ_CP034564.1"/>
</dbReference>
<keyword evidence="1" id="KW-0812">Transmembrane</keyword>
<dbReference type="Proteomes" id="UP000267268">
    <property type="component" value="Plasmid unnamed1"/>
</dbReference>
<dbReference type="InterPro" id="IPR023888">
    <property type="entry name" value="SdpC-like"/>
</dbReference>
<reference evidence="2 3" key="1">
    <citation type="submission" date="2018-12" db="EMBL/GenBank/DDBJ databases">
        <title>Flammeovirga pectinis sp. nov., isolated from the gut of the Korean scallop, Patinopecten yessoensis.</title>
        <authorList>
            <person name="Bae J.-W."/>
            <person name="Jeong Y.-S."/>
            <person name="Kang W."/>
        </authorList>
    </citation>
    <scope>NUCLEOTIDE SEQUENCE [LARGE SCALE GENOMIC DNA]</scope>
    <source>
        <strain evidence="2 3">L12M1</strain>
        <plasmid evidence="2 3">unnamed1</plasmid>
    </source>
</reference>
<geneLocation type="plasmid" evidence="2">
    <name>unnamed1</name>
</geneLocation>
<keyword evidence="2" id="KW-0614">Plasmid</keyword>
<dbReference type="KEGG" id="fll:EI427_25805"/>
<protein>
    <submittedName>
        <fullName evidence="2">Uncharacterized protein</fullName>
    </submittedName>
</protein>
<dbReference type="GeneID" id="39493391"/>
<evidence type="ECO:0000256" key="1">
    <source>
        <dbReference type="SAM" id="Phobius"/>
    </source>
</evidence>
<keyword evidence="3" id="KW-1185">Reference proteome</keyword>